<sequence length="391" mass="42971">MPSANEGLGLSPYHRYSQHGSAKISSVSNSDIPRHSFHLRCSAERNAVTEHDFTSASAGKFSDCLFHSCQGGSAGLNGAASSSSPSLSSIHNTDKAPYSSSNSLLNPGSARSGNTARNSSYEPPYLSAPRLRNDRKRLVHQFLNFEEEGQSKHDAQVSLASQHSLIYENSRGESLSQIVLKDLKEIPTCQDSNLDLVRSQSKAKSTALSCQPIMSEISKFDSSLKDLILSISSKDNEMSRSFNDLDVLQHNIQETRAIIQSIQSQVKENDLSRLKGSFEAGSDTSFIKRFSAAISAYSDSLTSFEERIAKCKAELAAQKATVHKLETTIKLNEMLEDSNTNKCTIDRIREYRGIITDAVGLLFLALVIITLKRYLAGRNSSSTYKLHVPEH</sequence>
<accession>C5DG35</accession>
<proteinExistence type="predicted"/>
<dbReference type="KEGG" id="lth:KLTH0D02090g"/>
<reference evidence="4 5" key="1">
    <citation type="journal article" date="2009" name="Genome Res.">
        <title>Comparative genomics of protoploid Saccharomycetaceae.</title>
        <authorList>
            <consortium name="The Genolevures Consortium"/>
            <person name="Souciet J.-L."/>
            <person name="Dujon B."/>
            <person name="Gaillardin C."/>
            <person name="Johnston M."/>
            <person name="Baret P.V."/>
            <person name="Cliften P."/>
            <person name="Sherman D.J."/>
            <person name="Weissenbach J."/>
            <person name="Westhof E."/>
            <person name="Wincker P."/>
            <person name="Jubin C."/>
            <person name="Poulain J."/>
            <person name="Barbe V."/>
            <person name="Segurens B."/>
            <person name="Artiguenave F."/>
            <person name="Anthouard V."/>
            <person name="Vacherie B."/>
            <person name="Val M.-E."/>
            <person name="Fulton R.S."/>
            <person name="Minx P."/>
            <person name="Wilson R."/>
            <person name="Durrens P."/>
            <person name="Jean G."/>
            <person name="Marck C."/>
            <person name="Martin T."/>
            <person name="Nikolski M."/>
            <person name="Rolland T."/>
            <person name="Seret M.-L."/>
            <person name="Casaregola S."/>
            <person name="Despons L."/>
            <person name="Fairhead C."/>
            <person name="Fischer G."/>
            <person name="Lafontaine I."/>
            <person name="Leh V."/>
            <person name="Lemaire M."/>
            <person name="de Montigny J."/>
            <person name="Neuveglise C."/>
            <person name="Thierry A."/>
            <person name="Blanc-Lenfle I."/>
            <person name="Bleykasten C."/>
            <person name="Diffels J."/>
            <person name="Fritsch E."/>
            <person name="Frangeul L."/>
            <person name="Goeffon A."/>
            <person name="Jauniaux N."/>
            <person name="Kachouri-Lafond R."/>
            <person name="Payen C."/>
            <person name="Potier S."/>
            <person name="Pribylova L."/>
            <person name="Ozanne C."/>
            <person name="Richard G.-F."/>
            <person name="Sacerdot C."/>
            <person name="Straub M.-L."/>
            <person name="Talla E."/>
        </authorList>
    </citation>
    <scope>NUCLEOTIDE SEQUENCE [LARGE SCALE GENOMIC DNA]</scope>
    <source>
        <strain evidence="5">ATCC 56472 / CBS 6340 / NRRL Y-8284</strain>
    </source>
</reference>
<evidence type="ECO:0000313" key="5">
    <source>
        <dbReference type="Proteomes" id="UP000002036"/>
    </source>
</evidence>
<dbReference type="HOGENOM" id="CLU_706094_0_0_1"/>
<evidence type="ECO:0000256" key="1">
    <source>
        <dbReference type="SAM" id="Coils"/>
    </source>
</evidence>
<feature type="compositionally biased region" description="Low complexity" evidence="2">
    <location>
        <begin position="77"/>
        <end position="89"/>
    </location>
</feature>
<feature type="transmembrane region" description="Helical" evidence="3">
    <location>
        <begin position="351"/>
        <end position="371"/>
    </location>
</feature>
<evidence type="ECO:0000313" key="4">
    <source>
        <dbReference type="EMBL" id="CAR22377.1"/>
    </source>
</evidence>
<feature type="compositionally biased region" description="Polar residues" evidence="2">
    <location>
        <begin position="98"/>
        <end position="121"/>
    </location>
</feature>
<gene>
    <name evidence="4" type="ordered locus">KLTH0D02090g</name>
</gene>
<keyword evidence="5" id="KW-1185">Reference proteome</keyword>
<dbReference type="OMA" id="RISNCKE"/>
<evidence type="ECO:0000256" key="3">
    <source>
        <dbReference type="SAM" id="Phobius"/>
    </source>
</evidence>
<evidence type="ECO:0000256" key="2">
    <source>
        <dbReference type="SAM" id="MobiDB-lite"/>
    </source>
</evidence>
<keyword evidence="3" id="KW-1133">Transmembrane helix</keyword>
<dbReference type="eggNOG" id="ENOG502SD1S">
    <property type="taxonomic scope" value="Eukaryota"/>
</dbReference>
<feature type="region of interest" description="Disordered" evidence="2">
    <location>
        <begin position="77"/>
        <end position="129"/>
    </location>
</feature>
<dbReference type="RefSeq" id="XP_002552815.1">
    <property type="nucleotide sequence ID" value="XM_002552769.1"/>
</dbReference>
<organism evidence="4 5">
    <name type="scientific">Lachancea thermotolerans (strain ATCC 56472 / CBS 6340 / NRRL Y-8284)</name>
    <name type="common">Yeast</name>
    <name type="synonym">Kluyveromyces thermotolerans</name>
    <dbReference type="NCBI Taxonomy" id="559295"/>
    <lineage>
        <taxon>Eukaryota</taxon>
        <taxon>Fungi</taxon>
        <taxon>Dikarya</taxon>
        <taxon>Ascomycota</taxon>
        <taxon>Saccharomycotina</taxon>
        <taxon>Saccharomycetes</taxon>
        <taxon>Saccharomycetales</taxon>
        <taxon>Saccharomycetaceae</taxon>
        <taxon>Lachancea</taxon>
    </lineage>
</organism>
<dbReference type="Proteomes" id="UP000002036">
    <property type="component" value="Chromosome D"/>
</dbReference>
<dbReference type="InParanoid" id="C5DG35"/>
<name>C5DG35_LACTC</name>
<dbReference type="GeneID" id="8295035"/>
<keyword evidence="1" id="KW-0175">Coiled coil</keyword>
<dbReference type="OrthoDB" id="4036311at2759"/>
<keyword evidence="3" id="KW-0812">Transmembrane</keyword>
<protein>
    <submittedName>
        <fullName evidence="4">KLTH0D02090p</fullName>
    </submittedName>
</protein>
<keyword evidence="3" id="KW-0472">Membrane</keyword>
<dbReference type="EMBL" id="CU928168">
    <property type="protein sequence ID" value="CAR22377.1"/>
    <property type="molecule type" value="Genomic_DNA"/>
</dbReference>
<feature type="coiled-coil region" evidence="1">
    <location>
        <begin position="301"/>
        <end position="328"/>
    </location>
</feature>
<dbReference type="AlphaFoldDB" id="C5DG35"/>